<comment type="subcellular location">
    <subcellularLocation>
        <location evidence="1">Cell membrane</location>
        <topology evidence="1">Multi-pass membrane protein</topology>
    </subcellularLocation>
</comment>
<dbReference type="InterPro" id="IPR017850">
    <property type="entry name" value="Alkaline_phosphatase_core_sf"/>
</dbReference>
<comment type="caution">
    <text evidence="9">The sequence shown here is derived from an EMBL/GenBank/DDBJ whole genome shotgun (WGS) entry which is preliminary data.</text>
</comment>
<keyword evidence="3" id="KW-1003">Cell membrane</keyword>
<feature type="transmembrane region" description="Helical" evidence="7">
    <location>
        <begin position="28"/>
        <end position="50"/>
    </location>
</feature>
<dbReference type="InterPro" id="IPR000917">
    <property type="entry name" value="Sulfatase_N"/>
</dbReference>
<name>A0A1Q9YJH1_9FIRM</name>
<gene>
    <name evidence="9" type="ORF">BO223_07890</name>
</gene>
<feature type="transmembrane region" description="Helical" evidence="7">
    <location>
        <begin position="113"/>
        <end position="132"/>
    </location>
</feature>
<comment type="pathway">
    <text evidence="2">Cell wall biogenesis; lipoteichoic acid biosynthesis.</text>
</comment>
<evidence type="ECO:0000256" key="6">
    <source>
        <dbReference type="ARBA" id="ARBA00023136"/>
    </source>
</evidence>
<dbReference type="AlphaFoldDB" id="A0A1Q9YJH1"/>
<evidence type="ECO:0000256" key="5">
    <source>
        <dbReference type="ARBA" id="ARBA00022989"/>
    </source>
</evidence>
<proteinExistence type="predicted"/>
<dbReference type="PANTHER" id="PTHR47371">
    <property type="entry name" value="LIPOTEICHOIC ACID SYNTHASE"/>
    <property type="match status" value="1"/>
</dbReference>
<keyword evidence="4 7" id="KW-0812">Transmembrane</keyword>
<dbReference type="PANTHER" id="PTHR47371:SF3">
    <property type="entry name" value="PHOSPHOGLYCEROL TRANSFERASE I"/>
    <property type="match status" value="1"/>
</dbReference>
<organism evidence="9 10">
    <name type="scientific">Faecalibaculum rodentium</name>
    <dbReference type="NCBI Taxonomy" id="1702221"/>
    <lineage>
        <taxon>Bacteria</taxon>
        <taxon>Bacillati</taxon>
        <taxon>Bacillota</taxon>
        <taxon>Erysipelotrichia</taxon>
        <taxon>Erysipelotrichales</taxon>
        <taxon>Erysipelotrichaceae</taxon>
        <taxon>Faecalibaculum</taxon>
    </lineage>
</organism>
<evidence type="ECO:0000256" key="4">
    <source>
        <dbReference type="ARBA" id="ARBA00022692"/>
    </source>
</evidence>
<dbReference type="Gene3D" id="3.40.720.10">
    <property type="entry name" value="Alkaline Phosphatase, subunit A"/>
    <property type="match status" value="1"/>
</dbReference>
<evidence type="ECO:0000256" key="2">
    <source>
        <dbReference type="ARBA" id="ARBA00004936"/>
    </source>
</evidence>
<dbReference type="Proteomes" id="UP000186758">
    <property type="component" value="Unassembled WGS sequence"/>
</dbReference>
<reference evidence="9 10" key="1">
    <citation type="submission" date="2016-11" db="EMBL/GenBank/DDBJ databases">
        <title>Description of two novel members of the family Erysipelotrichaceae: Ileibacterium lipovorans gen. nov., sp. nov. and Dubosiella newyorkensis, gen. nov., sp. nov.</title>
        <authorList>
            <person name="Cox L.M."/>
            <person name="Sohn J."/>
            <person name="Tyrrell K.L."/>
            <person name="Citron D.M."/>
            <person name="Lawson P.A."/>
            <person name="Patel N.B."/>
            <person name="Iizumi T."/>
            <person name="Perez-Perez G.I."/>
            <person name="Goldstein E.J."/>
            <person name="Blaser M.J."/>
        </authorList>
    </citation>
    <scope>NUCLEOTIDE SEQUENCE [LARGE SCALE GENOMIC DNA]</scope>
    <source>
        <strain evidence="9 10">NYU-BL-K8</strain>
    </source>
</reference>
<dbReference type="EMBL" id="MPJZ01000063">
    <property type="protein sequence ID" value="OLU44593.1"/>
    <property type="molecule type" value="Genomic_DNA"/>
</dbReference>
<evidence type="ECO:0000256" key="1">
    <source>
        <dbReference type="ARBA" id="ARBA00004651"/>
    </source>
</evidence>
<evidence type="ECO:0000256" key="3">
    <source>
        <dbReference type="ARBA" id="ARBA00022475"/>
    </source>
</evidence>
<dbReference type="CDD" id="cd16015">
    <property type="entry name" value="LTA_synthase"/>
    <property type="match status" value="1"/>
</dbReference>
<evidence type="ECO:0000313" key="10">
    <source>
        <dbReference type="Proteomes" id="UP000186758"/>
    </source>
</evidence>
<sequence length="504" mass="57786">MSSHFFSKVGNNCGILETMRIHKWKRNIVNIIFIILVLLSFLFFFSGYYLQSNFSNVSFEQILFNLAQPLGNADQKIVIKGVIWCVVLPITSTVLLFWGLCKTVFTTQNNKKILTSSIVVVLCFLLSSFYLFKASKIGPYLTAQQGSGTIYKDYYVDPKTVHFSFPEQKRNLIYIYMESMEQTYDDTNNGGDFEKSLIPNLSRLRKEGINFGAGSSFMASGVMGWTMGSLVAQTAGINIKSFRAQDDFDPNATVIPGAYALGNILEDNGYTNMFLLGSDANYSSRSTYFKSHGDYDIKDVYWAKNHGLISKEYWENWGFEDKKLFDYAKNILSDLKNEQPFNLTILTADTHFYDGYLCPDCEQTEDSQYSNVIRCSDKRVYSFVKWCETQEWYSNTTIILVGDHLTMDDEWSKRINSDFKRSIYYTILNSATTPQRSDSREFIALDMFPTTLSALGVQYDSERLGLGTDLFKTEDSLVEKYGLEKLDTMLYSPSNYYIDNFLKN</sequence>
<feature type="transmembrane region" description="Helical" evidence="7">
    <location>
        <begin position="77"/>
        <end position="101"/>
    </location>
</feature>
<dbReference type="InterPro" id="IPR050448">
    <property type="entry name" value="OpgB/LTA_synthase_biosynth"/>
</dbReference>
<keyword evidence="6 7" id="KW-0472">Membrane</keyword>
<accession>A0A1Q9YJH1</accession>
<evidence type="ECO:0000256" key="7">
    <source>
        <dbReference type="SAM" id="Phobius"/>
    </source>
</evidence>
<evidence type="ECO:0000313" key="9">
    <source>
        <dbReference type="EMBL" id="OLU44593.1"/>
    </source>
</evidence>
<keyword evidence="5 7" id="KW-1133">Transmembrane helix</keyword>
<dbReference type="SUPFAM" id="SSF53649">
    <property type="entry name" value="Alkaline phosphatase-like"/>
    <property type="match status" value="1"/>
</dbReference>
<dbReference type="Pfam" id="PF00884">
    <property type="entry name" value="Sulfatase"/>
    <property type="match status" value="1"/>
</dbReference>
<dbReference type="GO" id="GO:0005886">
    <property type="term" value="C:plasma membrane"/>
    <property type="evidence" value="ECO:0007669"/>
    <property type="project" value="UniProtKB-SubCell"/>
</dbReference>
<evidence type="ECO:0000259" key="8">
    <source>
        <dbReference type="Pfam" id="PF00884"/>
    </source>
</evidence>
<protein>
    <recommendedName>
        <fullName evidence="8">Sulfatase N-terminal domain-containing protein</fullName>
    </recommendedName>
</protein>
<feature type="domain" description="Sulfatase N-terminal" evidence="8">
    <location>
        <begin position="170"/>
        <end position="457"/>
    </location>
</feature>